<evidence type="ECO:0000256" key="2">
    <source>
        <dbReference type="ARBA" id="ARBA00022603"/>
    </source>
</evidence>
<dbReference type="Pfam" id="PF06253">
    <property type="entry name" value="MTTB"/>
    <property type="match status" value="1"/>
</dbReference>
<keyword evidence="3" id="KW-0808">Transferase</keyword>
<evidence type="ECO:0000256" key="3">
    <source>
        <dbReference type="ARBA" id="ARBA00022679"/>
    </source>
</evidence>
<dbReference type="Gene3D" id="3.20.20.480">
    <property type="entry name" value="Trimethylamine methyltransferase-like"/>
    <property type="match status" value="1"/>
</dbReference>
<proteinExistence type="inferred from homology"/>
<name>X1J9X3_9ZZZZ</name>
<dbReference type="GO" id="GO:0008168">
    <property type="term" value="F:methyltransferase activity"/>
    <property type="evidence" value="ECO:0007669"/>
    <property type="project" value="UniProtKB-KW"/>
</dbReference>
<comment type="similarity">
    <text evidence="1">Belongs to the trimethylamine methyltransferase family.</text>
</comment>
<accession>X1J9X3</accession>
<evidence type="ECO:0000256" key="1">
    <source>
        <dbReference type="ARBA" id="ARBA00007137"/>
    </source>
</evidence>
<protein>
    <submittedName>
        <fullName evidence="4">Uncharacterized protein</fullName>
    </submittedName>
</protein>
<feature type="non-terminal residue" evidence="4">
    <location>
        <position position="100"/>
    </location>
</feature>
<reference evidence="4" key="1">
    <citation type="journal article" date="2014" name="Front. Microbiol.">
        <title>High frequency of phylogenetically diverse reductive dehalogenase-homologous genes in deep subseafloor sedimentary metagenomes.</title>
        <authorList>
            <person name="Kawai M."/>
            <person name="Futagami T."/>
            <person name="Toyoda A."/>
            <person name="Takaki Y."/>
            <person name="Nishi S."/>
            <person name="Hori S."/>
            <person name="Arai W."/>
            <person name="Tsubouchi T."/>
            <person name="Morono Y."/>
            <person name="Uchiyama I."/>
            <person name="Ito T."/>
            <person name="Fujiyama A."/>
            <person name="Inagaki F."/>
            <person name="Takami H."/>
        </authorList>
    </citation>
    <scope>NUCLEOTIDE SEQUENCE</scope>
    <source>
        <strain evidence="4">Expedition CK06-06</strain>
    </source>
</reference>
<dbReference type="GO" id="GO:0032259">
    <property type="term" value="P:methylation"/>
    <property type="evidence" value="ECO:0007669"/>
    <property type="project" value="UniProtKB-KW"/>
</dbReference>
<dbReference type="AlphaFoldDB" id="X1J9X3"/>
<gene>
    <name evidence="4" type="ORF">S03H2_64395</name>
</gene>
<evidence type="ECO:0000313" key="4">
    <source>
        <dbReference type="EMBL" id="GAH78305.1"/>
    </source>
</evidence>
<sequence length="100" mass="10969">MARQGVLVEPYQRLKQEQVEQIHQASLDILTNPGVVCFNRNAAEVFGDCGAEVLSIEPEGTPCWRLKLPERVISEALLAAPRVVKLGARDENNCLILDGG</sequence>
<dbReference type="InterPro" id="IPR010426">
    <property type="entry name" value="MTTB_MeTrfase"/>
</dbReference>
<keyword evidence="2" id="KW-0489">Methyltransferase</keyword>
<comment type="caution">
    <text evidence="4">The sequence shown here is derived from an EMBL/GenBank/DDBJ whole genome shotgun (WGS) entry which is preliminary data.</text>
</comment>
<dbReference type="GO" id="GO:0015948">
    <property type="term" value="P:methanogenesis"/>
    <property type="evidence" value="ECO:0007669"/>
    <property type="project" value="InterPro"/>
</dbReference>
<dbReference type="EMBL" id="BARU01041822">
    <property type="protein sequence ID" value="GAH78305.1"/>
    <property type="molecule type" value="Genomic_DNA"/>
</dbReference>
<organism evidence="4">
    <name type="scientific">marine sediment metagenome</name>
    <dbReference type="NCBI Taxonomy" id="412755"/>
    <lineage>
        <taxon>unclassified sequences</taxon>
        <taxon>metagenomes</taxon>
        <taxon>ecological metagenomes</taxon>
    </lineage>
</organism>
<dbReference type="InterPro" id="IPR038601">
    <property type="entry name" value="MttB-like_sf"/>
</dbReference>